<dbReference type="Pfam" id="PF00754">
    <property type="entry name" value="F5_F8_type_C"/>
    <property type="match status" value="3"/>
</dbReference>
<dbReference type="InterPro" id="IPR012334">
    <property type="entry name" value="Pectin_lyas_fold"/>
</dbReference>
<dbReference type="InterPro" id="IPR000421">
    <property type="entry name" value="FA58C"/>
</dbReference>
<gene>
    <name evidence="2" type="ORF">QJS35_19475</name>
</gene>
<evidence type="ECO:0000313" key="2">
    <source>
        <dbReference type="EMBL" id="MEQ4484584.1"/>
    </source>
</evidence>
<feature type="domain" description="F5/8 type C" evidence="1">
    <location>
        <begin position="792"/>
        <end position="937"/>
    </location>
</feature>
<dbReference type="SUPFAM" id="SSF49785">
    <property type="entry name" value="Galactose-binding domain-like"/>
    <property type="match status" value="3"/>
</dbReference>
<dbReference type="SMART" id="SM00710">
    <property type="entry name" value="PbH1"/>
    <property type="match status" value="6"/>
</dbReference>
<sequence>MVVRKISLVIVILLIISGIVPTMNVSAATQASYYVDYANGSDLNSGTINSPFKTVEKAKDTVRLSIRNMTGDIIVYLRGGTYPLTHTLQFDQGDSGTNGYNVVYKNYNGETPVISGGKTITGWTLFDASKNIWEASVDASLETRQIYVNGTRAIRAKSANGLPGAVLTSSGYTTTDTNMQNRKNKSDIEFVYRNLWIEPRVGVASISGTTITMKQPAWDMAFQGGAPLTIKPDGPSPTYIENAYELLDEQGEWYLDRSARKLYYKPRAGENMGTADVMAAYLNTLVSGTGNLDNPVHNIQFEGITFAYATWLYPNGNEGYTPIQASVYSKPYASEEYSYDLDNWNVMPANISFSTAKNIRFERNKFMHLGASALGFSNGSQDNVISGNEFTDVSGTAVQIGGVSLNDSYPQDVRYVVKNNQVTNNYIHNIAVEYRGCVGVFVGYTEGTLVSHNEIADLPYTAITMGWGWGDRDFADKPDRVSKPADRWRIPNNVPSTSKNNVISQNHIHNIMSYLKDGGGIYNLGAQPGGVIEGNYIHHVNDEYGAIYLDSGSRYITVANNILHNYVRNFILAGYDNDVEFNYWNADNGYWFHKTGLVANNYEIGNANVPASILDHVGLEAAYADLLPRPSVNFALGKPTAAYYNDGTPAIMQNNTEAYRAVDGNLSTVALAANQYAWTEEVDLGNTYLIDRVVTTFATNPPATANLWATDYEIQVSLTGGNGNFTTVKTVTGSAGGTDEQTFTPVNARYVRIKAIKPDGGGQTGSQMAIAELAVYGKVTFTPSQLPDRAPAIIPIYNLALGKKATGYYNDGTPALMQAAADADKAVDGNPNSGSIAANQYAWTLEVDLGSIYSINRVKTLFIPGLYANEYEIQVSTTGGNNNFKTVKLVSGSTGGLREEIFAPVNARYVRIKALKPDGAYQAGTQMAINELEVYEYFDYAFNKKVTAYNSDGSLASMLPGAEADKSVDGDTTTGAMTANQYAWTEVVDLGSNFDIERISVIFGKNNYPTDFEMAISTDGVNYSLLEHVTNFGADGGRAYGFILYQPIIHREARYVRLKANKPDGPNQTGTQMKISEFSVYAIDRAIKMSQKTDNQAADKFYYRTISNQSFTFAAGDIISYDVKLNTDNAAIGGIDIKNTDNTSFSSATWQDQNGITGSPMNDLRAKAFGKWYHRELTVPANMVGKTAAAWMLAFENDSVSKVLQATYDNVIVKRGNDTVLTVYKSGQPSINVMNRSSHFDTDAPVNAVNRK</sequence>
<accession>A0ABV1KWY7</accession>
<evidence type="ECO:0000313" key="3">
    <source>
        <dbReference type="Proteomes" id="UP001493487"/>
    </source>
</evidence>
<reference evidence="2 3" key="1">
    <citation type="journal article" date="2023" name="Genome Announc.">
        <title>Pan-Genome Analyses of the Genus Cohnella and Proposal of the Novel Species Cohnella silvisoli sp. nov., Isolated from Forest Soil.</title>
        <authorList>
            <person name="Wang C."/>
            <person name="Mao L."/>
            <person name="Bao G."/>
            <person name="Zhu H."/>
        </authorList>
    </citation>
    <scope>NUCLEOTIDE SEQUENCE [LARGE SCALE GENOMIC DNA]</scope>
    <source>
        <strain evidence="2 3">NL03-T5-1</strain>
    </source>
</reference>
<proteinExistence type="predicted"/>
<dbReference type="PANTHER" id="PTHR36453:SF1">
    <property type="entry name" value="RIGHT HANDED BETA HELIX DOMAIN-CONTAINING PROTEIN"/>
    <property type="match status" value="1"/>
</dbReference>
<dbReference type="SUPFAM" id="SSF51126">
    <property type="entry name" value="Pectin lyase-like"/>
    <property type="match status" value="1"/>
</dbReference>
<name>A0ABV1KWY7_9BACL</name>
<dbReference type="RefSeq" id="WP_232186819.1">
    <property type="nucleotide sequence ID" value="NZ_JAIOAP010000010.1"/>
</dbReference>
<dbReference type="PROSITE" id="PS50022">
    <property type="entry name" value="FA58C_3"/>
    <property type="match status" value="2"/>
</dbReference>
<keyword evidence="3" id="KW-1185">Reference proteome</keyword>
<protein>
    <submittedName>
        <fullName evidence="2">Discoidin domain-containing protein</fullName>
    </submittedName>
</protein>
<dbReference type="Gene3D" id="2.60.120.260">
    <property type="entry name" value="Galactose-binding domain-like"/>
    <property type="match status" value="3"/>
</dbReference>
<evidence type="ECO:0000259" key="1">
    <source>
        <dbReference type="PROSITE" id="PS50022"/>
    </source>
</evidence>
<dbReference type="EMBL" id="JASKHM010000011">
    <property type="protein sequence ID" value="MEQ4484584.1"/>
    <property type="molecule type" value="Genomic_DNA"/>
</dbReference>
<feature type="domain" description="F5/8 type C" evidence="1">
    <location>
        <begin position="681"/>
        <end position="778"/>
    </location>
</feature>
<dbReference type="PANTHER" id="PTHR36453">
    <property type="entry name" value="SECRETED PROTEIN-RELATED"/>
    <property type="match status" value="1"/>
</dbReference>
<organism evidence="2 3">
    <name type="scientific">Cohnella silvisoli</name>
    <dbReference type="NCBI Taxonomy" id="2873699"/>
    <lineage>
        <taxon>Bacteria</taxon>
        <taxon>Bacillati</taxon>
        <taxon>Bacillota</taxon>
        <taxon>Bacilli</taxon>
        <taxon>Bacillales</taxon>
        <taxon>Paenibacillaceae</taxon>
        <taxon>Cohnella</taxon>
    </lineage>
</organism>
<comment type="caution">
    <text evidence="2">The sequence shown here is derived from an EMBL/GenBank/DDBJ whole genome shotgun (WGS) entry which is preliminary data.</text>
</comment>
<dbReference type="InterPro" id="IPR006626">
    <property type="entry name" value="PbH1"/>
</dbReference>
<dbReference type="InterPro" id="IPR048482">
    <property type="entry name" value="GH141_ins"/>
</dbReference>
<dbReference type="Proteomes" id="UP001493487">
    <property type="component" value="Unassembled WGS sequence"/>
</dbReference>
<dbReference type="InterPro" id="IPR011050">
    <property type="entry name" value="Pectin_lyase_fold/virulence"/>
</dbReference>
<dbReference type="Pfam" id="PF21231">
    <property type="entry name" value="GH141_M"/>
    <property type="match status" value="1"/>
</dbReference>
<dbReference type="Gene3D" id="2.160.20.10">
    <property type="entry name" value="Single-stranded right-handed beta-helix, Pectin lyase-like"/>
    <property type="match status" value="2"/>
</dbReference>
<dbReference type="InterPro" id="IPR008979">
    <property type="entry name" value="Galactose-bd-like_sf"/>
</dbReference>